<evidence type="ECO:0000256" key="1">
    <source>
        <dbReference type="SAM" id="Phobius"/>
    </source>
</evidence>
<reference evidence="2" key="1">
    <citation type="journal article" date="2015" name="Nature">
        <title>Complex archaea that bridge the gap between prokaryotes and eukaryotes.</title>
        <authorList>
            <person name="Spang A."/>
            <person name="Saw J.H."/>
            <person name="Jorgensen S.L."/>
            <person name="Zaremba-Niedzwiedzka K."/>
            <person name="Martijn J."/>
            <person name="Lind A.E."/>
            <person name="van Eijk R."/>
            <person name="Schleper C."/>
            <person name="Guy L."/>
            <person name="Ettema T.J."/>
        </authorList>
    </citation>
    <scope>NUCLEOTIDE SEQUENCE</scope>
</reference>
<dbReference type="AlphaFoldDB" id="A0A0F9H9T5"/>
<accession>A0A0F9H9T5</accession>
<keyword evidence="1" id="KW-0812">Transmembrane</keyword>
<evidence type="ECO:0008006" key="3">
    <source>
        <dbReference type="Google" id="ProtNLM"/>
    </source>
</evidence>
<sequence>MTKTLEQEVAGIREALTDLLTNHMPHLKERIGKVEERGTFHTTLILGVYGATFAGAIAVIVALVVVN</sequence>
<evidence type="ECO:0000313" key="2">
    <source>
        <dbReference type="EMBL" id="KKM07795.1"/>
    </source>
</evidence>
<gene>
    <name evidence="2" type="ORF">LCGC14_1730350</name>
</gene>
<organism evidence="2">
    <name type="scientific">marine sediment metagenome</name>
    <dbReference type="NCBI Taxonomy" id="412755"/>
    <lineage>
        <taxon>unclassified sequences</taxon>
        <taxon>metagenomes</taxon>
        <taxon>ecological metagenomes</taxon>
    </lineage>
</organism>
<proteinExistence type="predicted"/>
<dbReference type="EMBL" id="LAZR01015696">
    <property type="protein sequence ID" value="KKM07795.1"/>
    <property type="molecule type" value="Genomic_DNA"/>
</dbReference>
<comment type="caution">
    <text evidence="2">The sequence shown here is derived from an EMBL/GenBank/DDBJ whole genome shotgun (WGS) entry which is preliminary data.</text>
</comment>
<keyword evidence="1" id="KW-0472">Membrane</keyword>
<protein>
    <recommendedName>
        <fullName evidence="3">Tetrahydromethanopterin S-methyltransferase</fullName>
    </recommendedName>
</protein>
<feature type="transmembrane region" description="Helical" evidence="1">
    <location>
        <begin position="44"/>
        <end position="66"/>
    </location>
</feature>
<keyword evidence="1" id="KW-1133">Transmembrane helix</keyword>
<name>A0A0F9H9T5_9ZZZZ</name>